<organism evidence="3 4">
    <name type="scientific">Perkinsus olseni</name>
    <name type="common">Perkinsus atlanticus</name>
    <dbReference type="NCBI Taxonomy" id="32597"/>
    <lineage>
        <taxon>Eukaryota</taxon>
        <taxon>Sar</taxon>
        <taxon>Alveolata</taxon>
        <taxon>Perkinsozoa</taxon>
        <taxon>Perkinsea</taxon>
        <taxon>Perkinsida</taxon>
        <taxon>Perkinsidae</taxon>
        <taxon>Perkinsus</taxon>
    </lineage>
</organism>
<proteinExistence type="predicted"/>
<gene>
    <name evidence="2" type="ORF">FOZ62_005762</name>
    <name evidence="3" type="ORF">FOZ63_028313</name>
</gene>
<evidence type="ECO:0000313" key="2">
    <source>
        <dbReference type="EMBL" id="KAF4701517.1"/>
    </source>
</evidence>
<comment type="caution">
    <text evidence="3">The sequence shown here is derived from an EMBL/GenBank/DDBJ whole genome shotgun (WGS) entry which is preliminary data.</text>
</comment>
<dbReference type="Proteomes" id="UP000553632">
    <property type="component" value="Unassembled WGS sequence"/>
</dbReference>
<evidence type="ECO:0000313" key="5">
    <source>
        <dbReference type="Proteomes" id="UP000574390"/>
    </source>
</evidence>
<keyword evidence="4" id="KW-1185">Reference proteome</keyword>
<evidence type="ECO:0000313" key="4">
    <source>
        <dbReference type="Proteomes" id="UP000553632"/>
    </source>
</evidence>
<protein>
    <submittedName>
        <fullName evidence="3">Uncharacterized protein</fullName>
    </submittedName>
</protein>
<accession>A0A7J6Q271</accession>
<dbReference type="EMBL" id="JABANM010033293">
    <property type="protein sequence ID" value="KAF4701517.1"/>
    <property type="molecule type" value="Genomic_DNA"/>
</dbReference>
<dbReference type="EMBL" id="JABANO010036072">
    <property type="protein sequence ID" value="KAF4702418.1"/>
    <property type="molecule type" value="Genomic_DNA"/>
</dbReference>
<evidence type="ECO:0000313" key="3">
    <source>
        <dbReference type="EMBL" id="KAF4702418.1"/>
    </source>
</evidence>
<name>A0A7J6Q271_PEROL</name>
<sequence length="257" mass="27981">MKEEWSPTFQQARESAYSWMSSAAKSASSAAIWFQSMGTSGVDGDDSDAEPSTTTRGQEDSIHETMATAPVADAANPTIDDADLHDVTDTCPVEDKTTPALPPLRKGETRVTIAVGNTIVSESTGLASVREKVKITVGVLGTIFEGSIVENHEEVVADSDSDGDGGGESLKEIEEAEERPLPIYYELVWQDTTQHIFKDLAFRKKLLHNIDHLGFLPVEIKLMMTEEFREEVEAATGKKGSTEIEELAQHVEAIALK</sequence>
<evidence type="ECO:0000256" key="1">
    <source>
        <dbReference type="SAM" id="MobiDB-lite"/>
    </source>
</evidence>
<dbReference type="AlphaFoldDB" id="A0A7J6Q271"/>
<dbReference type="Proteomes" id="UP000574390">
    <property type="component" value="Unassembled WGS sequence"/>
</dbReference>
<feature type="region of interest" description="Disordered" evidence="1">
    <location>
        <begin position="40"/>
        <end position="64"/>
    </location>
</feature>
<reference evidence="4 5" key="1">
    <citation type="submission" date="2020-04" db="EMBL/GenBank/DDBJ databases">
        <title>Perkinsus olseni comparative genomics.</title>
        <authorList>
            <person name="Bogema D.R."/>
        </authorList>
    </citation>
    <scope>NUCLEOTIDE SEQUENCE [LARGE SCALE GENOMIC DNA]</scope>
    <source>
        <strain evidence="2">ATCC PRA-205</strain>
        <strain evidence="3 4">ATCC PRA-207</strain>
    </source>
</reference>